<gene>
    <name evidence="5" type="ORF">P9271_03325</name>
</gene>
<dbReference type="InterPro" id="IPR050248">
    <property type="entry name" value="Polysacc_deacetylase_ArnD"/>
</dbReference>
<dbReference type="CDD" id="cd10954">
    <property type="entry name" value="CE4_CtAXE_like"/>
    <property type="match status" value="1"/>
</dbReference>
<sequence>MLKHVKGKIVYITLILVGVFLIYFLFHMIFSYNVAHTNSSESKQKIKSKVVEKSKYEGVGVATSIEEEKTFRSAIHYPVFESDMINSEITSYLNETKERFKKSLEVGNKQLSSEQPANLSLSFRIHKVANGLYSIVFSEESYREETDVKLTSKIFIIDINKEKFVNPDELFYDNDTQREDLYRVVRESLVESKYKYSFLERKWQDWVNKQDLSNMYITKESLVFRFNKYELVIDNAGTLEISVPLQKVAELLKEEWEEKLLVKEKEEEAELVKDNNIISEEEKKPVIEEKDSKKRVALTFDDGPHPKNTMEVLNLLKSYNAKGTFFVLGSRVDFYPDITKRIVEEGHEIGNHTWDHRDLTKLRPETIKQEIEDTNTMVEKATGIKPALFRPPYGATNKAVTDLLNIPEIMWSVDTLDWKYRDPENILDIVKQNTKDGSIILMHDIHSTSVQGLKLVLEYLDKEGYEFVTVTDLGK</sequence>
<dbReference type="Gene3D" id="3.90.640.20">
    <property type="entry name" value="Heat-shock cognate protein, ATPase"/>
    <property type="match status" value="1"/>
</dbReference>
<dbReference type="PANTHER" id="PTHR10587">
    <property type="entry name" value="GLYCOSYL TRANSFERASE-RELATED"/>
    <property type="match status" value="1"/>
</dbReference>
<feature type="transmembrane region" description="Helical" evidence="3">
    <location>
        <begin position="9"/>
        <end position="30"/>
    </location>
</feature>
<keyword evidence="3" id="KW-0472">Membrane</keyword>
<dbReference type="PANTHER" id="PTHR10587:SF133">
    <property type="entry name" value="CHITIN DEACETYLASE 1-RELATED"/>
    <property type="match status" value="1"/>
</dbReference>
<dbReference type="Proteomes" id="UP001342826">
    <property type="component" value="Unassembled WGS sequence"/>
</dbReference>
<evidence type="ECO:0000256" key="2">
    <source>
        <dbReference type="ARBA" id="ARBA00022801"/>
    </source>
</evidence>
<keyword evidence="2" id="KW-0378">Hydrolase</keyword>
<dbReference type="Pfam" id="PF11738">
    <property type="entry name" value="DUF3298"/>
    <property type="match status" value="1"/>
</dbReference>
<keyword evidence="6" id="KW-1185">Reference proteome</keyword>
<dbReference type="InterPro" id="IPR011330">
    <property type="entry name" value="Glyco_hydro/deAcase_b/a-brl"/>
</dbReference>
<evidence type="ECO:0000256" key="1">
    <source>
        <dbReference type="ARBA" id="ARBA00022723"/>
    </source>
</evidence>
<dbReference type="SUPFAM" id="SSF88713">
    <property type="entry name" value="Glycoside hydrolase/deacetylase"/>
    <property type="match status" value="1"/>
</dbReference>
<keyword evidence="3" id="KW-1133">Transmembrane helix</keyword>
<dbReference type="Pfam" id="PF01522">
    <property type="entry name" value="Polysacc_deac_1"/>
    <property type="match status" value="1"/>
</dbReference>
<keyword evidence="3" id="KW-0812">Transmembrane</keyword>
<accession>A0ABU6NVU8</accession>
<dbReference type="InterPro" id="IPR002509">
    <property type="entry name" value="NODB_dom"/>
</dbReference>
<protein>
    <submittedName>
        <fullName evidence="5">Polysaccharide deacetylase family protein</fullName>
    </submittedName>
</protein>
<evidence type="ECO:0000256" key="3">
    <source>
        <dbReference type="SAM" id="Phobius"/>
    </source>
</evidence>
<evidence type="ECO:0000259" key="4">
    <source>
        <dbReference type="PROSITE" id="PS51677"/>
    </source>
</evidence>
<name>A0ABU6NVU8_9BACI</name>
<proteinExistence type="predicted"/>
<keyword evidence="1" id="KW-0479">Metal-binding</keyword>
<feature type="domain" description="NodB homology" evidence="4">
    <location>
        <begin position="294"/>
        <end position="468"/>
    </location>
</feature>
<organism evidence="5 6">
    <name type="scientific">Metabacillus fastidiosus</name>
    <dbReference type="NCBI Taxonomy" id="1458"/>
    <lineage>
        <taxon>Bacteria</taxon>
        <taxon>Bacillati</taxon>
        <taxon>Bacillota</taxon>
        <taxon>Bacilli</taxon>
        <taxon>Bacillales</taxon>
        <taxon>Bacillaceae</taxon>
        <taxon>Metabacillus</taxon>
    </lineage>
</organism>
<dbReference type="PROSITE" id="PS51677">
    <property type="entry name" value="NODB"/>
    <property type="match status" value="1"/>
</dbReference>
<comment type="caution">
    <text evidence="5">The sequence shown here is derived from an EMBL/GenBank/DDBJ whole genome shotgun (WGS) entry which is preliminary data.</text>
</comment>
<dbReference type="EMBL" id="JARTFS010000003">
    <property type="protein sequence ID" value="MED4400374.1"/>
    <property type="molecule type" value="Genomic_DNA"/>
</dbReference>
<dbReference type="InterPro" id="IPR037126">
    <property type="entry name" value="PdaC/RsiV-like_sf"/>
</dbReference>
<dbReference type="Gene3D" id="3.20.20.370">
    <property type="entry name" value="Glycoside hydrolase/deacetylase"/>
    <property type="match status" value="1"/>
</dbReference>
<reference evidence="5 6" key="1">
    <citation type="submission" date="2023-03" db="EMBL/GenBank/DDBJ databases">
        <title>Bacillus Genome Sequencing.</title>
        <authorList>
            <person name="Dunlap C."/>
        </authorList>
    </citation>
    <scope>NUCLEOTIDE SEQUENCE [LARGE SCALE GENOMIC DNA]</scope>
    <source>
        <strain evidence="5 6">NRS-1717</strain>
    </source>
</reference>
<dbReference type="InterPro" id="IPR021729">
    <property type="entry name" value="DUF3298"/>
</dbReference>
<dbReference type="RefSeq" id="WP_066233178.1">
    <property type="nucleotide sequence ID" value="NZ_JARTFQ010000008.1"/>
</dbReference>
<evidence type="ECO:0000313" key="5">
    <source>
        <dbReference type="EMBL" id="MED4400374.1"/>
    </source>
</evidence>
<evidence type="ECO:0000313" key="6">
    <source>
        <dbReference type="Proteomes" id="UP001342826"/>
    </source>
</evidence>